<keyword evidence="1 2" id="KW-0418">Kinase</keyword>
<comment type="function">
    <text evidence="1">Catalyzes the specific phosphorylation of 1,6-anhydro-N-acetylmuramic acid (anhMurNAc) with the simultaneous cleavage of the 1,6-anhydro ring, generating MurNAc-6-P. Is required for the utilization of anhMurNAc either imported from the medium or derived from its own cell wall murein, and thus plays a role in cell wall recycling.</text>
</comment>
<dbReference type="NCBIfam" id="NF007139">
    <property type="entry name" value="PRK09585.1-3"/>
    <property type="match status" value="1"/>
</dbReference>
<keyword evidence="1" id="KW-0547">Nucleotide-binding</keyword>
<dbReference type="EC" id="2.7.1.170" evidence="1"/>
<evidence type="ECO:0000313" key="2">
    <source>
        <dbReference type="EMBL" id="MDO7929986.1"/>
    </source>
</evidence>
<dbReference type="PANTHER" id="PTHR30605">
    <property type="entry name" value="ANHYDRO-N-ACETYLMURAMIC ACID KINASE"/>
    <property type="match status" value="1"/>
</dbReference>
<keyword evidence="3" id="KW-1185">Reference proteome</keyword>
<evidence type="ECO:0000256" key="1">
    <source>
        <dbReference type="HAMAP-Rule" id="MF_01270"/>
    </source>
</evidence>
<dbReference type="PANTHER" id="PTHR30605:SF0">
    <property type="entry name" value="ANHYDRO-N-ACETYLMURAMIC ACID KINASE"/>
    <property type="match status" value="1"/>
</dbReference>
<dbReference type="InterPro" id="IPR043129">
    <property type="entry name" value="ATPase_NBD"/>
</dbReference>
<comment type="caution">
    <text evidence="2">The sequence shown here is derived from an EMBL/GenBank/DDBJ whole genome shotgun (WGS) entry which is preliminary data.</text>
</comment>
<reference evidence="2 3" key="1">
    <citation type="submission" date="2023-07" db="EMBL/GenBank/DDBJ databases">
        <title>Identification of four novel Pseudomonas species associated with bacterial leaf spot of cucurbits.</title>
        <authorList>
            <person name="Fullem K.R."/>
        </authorList>
    </citation>
    <scope>NUCLEOTIDE SEQUENCE [LARGE SCALE GENOMIC DNA]</scope>
    <source>
        <strain evidence="2 3">KFB 138</strain>
    </source>
</reference>
<comment type="similarity">
    <text evidence="1">Belongs to the anhydro-N-acetylmuramic acid kinase family.</text>
</comment>
<accession>A0ABT9CWX3</accession>
<dbReference type="GO" id="GO:0016301">
    <property type="term" value="F:kinase activity"/>
    <property type="evidence" value="ECO:0007669"/>
    <property type="project" value="UniProtKB-KW"/>
</dbReference>
<organism evidence="2 3">
    <name type="scientific">Pseudomonas serbiensis</name>
    <dbReference type="NCBI Taxonomy" id="3064350"/>
    <lineage>
        <taxon>Bacteria</taxon>
        <taxon>Pseudomonadati</taxon>
        <taxon>Pseudomonadota</taxon>
        <taxon>Gammaproteobacteria</taxon>
        <taxon>Pseudomonadales</taxon>
        <taxon>Pseudomonadaceae</taxon>
        <taxon>Pseudomonas</taxon>
    </lineage>
</organism>
<dbReference type="RefSeq" id="WP_201020391.1">
    <property type="nucleotide sequence ID" value="NZ_JAUQOO010000028.1"/>
</dbReference>
<feature type="binding site" evidence="1">
    <location>
        <begin position="11"/>
        <end position="18"/>
    </location>
    <ligand>
        <name>ATP</name>
        <dbReference type="ChEBI" id="CHEBI:30616"/>
    </ligand>
</feature>
<sequence>MAFFYIGVMSGSSLDGIDIALLEQDDRPRLLATHYIPMPEDLYAELLGLCSSGADELARAAIAEQKWVKLVAQGVATLLEEQNMVAGQIRAIGSHGQTIRHEPGRGFSIQIGNPALLAELTEITVVSDFRRRDIAAGGQGAPLVPAFHEALFDDNKDRRAVLNIGGFSNLSIIESDRPVSGFDCGPGNVLLDAWIQSQRNQSFDKDGAWAASGQVEPALLKGLLSDQFFLTKGPKSTGREVFNLGWLHHHLFQLPSIAPENVQATLLELTALTITESLQSAQSSTSELLVCGGGAHNVALMNRLAALLPETKVSSTAKFGVDPDWVEAMAFAWLAHCCLESVPANRPTVTGARGLRVLGAIYPA</sequence>
<dbReference type="SUPFAM" id="SSF53067">
    <property type="entry name" value="Actin-like ATPase domain"/>
    <property type="match status" value="1"/>
</dbReference>
<dbReference type="HAMAP" id="MF_01270">
    <property type="entry name" value="AnhMurNAc_kinase"/>
    <property type="match status" value="1"/>
</dbReference>
<dbReference type="Gene3D" id="3.30.420.40">
    <property type="match status" value="2"/>
</dbReference>
<comment type="pathway">
    <text evidence="1">Amino-sugar metabolism; 1,6-anhydro-N-acetylmuramate degradation.</text>
</comment>
<name>A0ABT9CWX3_9PSED</name>
<gene>
    <name evidence="1" type="primary">anmK</name>
    <name evidence="2" type="ORF">Q6A51_24720</name>
</gene>
<comment type="catalytic activity">
    <reaction evidence="1">
        <text>1,6-anhydro-N-acetyl-beta-muramate + ATP + H2O = N-acetyl-D-muramate 6-phosphate + ADP + H(+)</text>
        <dbReference type="Rhea" id="RHEA:24952"/>
        <dbReference type="ChEBI" id="CHEBI:15377"/>
        <dbReference type="ChEBI" id="CHEBI:15378"/>
        <dbReference type="ChEBI" id="CHEBI:30616"/>
        <dbReference type="ChEBI" id="CHEBI:58690"/>
        <dbReference type="ChEBI" id="CHEBI:58722"/>
        <dbReference type="ChEBI" id="CHEBI:456216"/>
        <dbReference type="EC" id="2.7.1.170"/>
    </reaction>
</comment>
<dbReference type="Proteomes" id="UP001223016">
    <property type="component" value="Unassembled WGS sequence"/>
</dbReference>
<dbReference type="EMBL" id="JAUQOO010000028">
    <property type="protein sequence ID" value="MDO7929986.1"/>
    <property type="molecule type" value="Genomic_DNA"/>
</dbReference>
<protein>
    <recommendedName>
        <fullName evidence="1">Anhydro-N-acetylmuramic acid kinase</fullName>
        <ecNumber evidence="1">2.7.1.170</ecNumber>
    </recommendedName>
    <alternativeName>
        <fullName evidence="1">AnhMurNAc kinase</fullName>
    </alternativeName>
</protein>
<dbReference type="Pfam" id="PF03702">
    <property type="entry name" value="AnmK"/>
    <property type="match status" value="1"/>
</dbReference>
<evidence type="ECO:0000313" key="3">
    <source>
        <dbReference type="Proteomes" id="UP001223016"/>
    </source>
</evidence>
<keyword evidence="1 2" id="KW-0808">Transferase</keyword>
<comment type="pathway">
    <text evidence="1">Cell wall biogenesis; peptidoglycan recycling.</text>
</comment>
<proteinExistence type="inferred from homology"/>
<keyword evidence="1" id="KW-0067">ATP-binding</keyword>
<dbReference type="CDD" id="cd24050">
    <property type="entry name" value="ASKHA_NBD_ANMK"/>
    <property type="match status" value="1"/>
</dbReference>
<dbReference type="InterPro" id="IPR005338">
    <property type="entry name" value="Anhydro_N_Ac-Mur_kinase"/>
</dbReference>
<keyword evidence="1" id="KW-0119">Carbohydrate metabolism</keyword>